<reference evidence="2" key="1">
    <citation type="journal article" date="2022" name="G3 (Bethesda)">
        <title>High quality genome of the basidiomycete yeast Dioszegia hungarica PDD-24b-2 isolated from cloud water.</title>
        <authorList>
            <person name="Jarrige D."/>
            <person name="Haridas S."/>
            <person name="Bleykasten-Grosshans C."/>
            <person name="Joly M."/>
            <person name="Nadalig T."/>
            <person name="Sancelme M."/>
            <person name="Vuilleumier S."/>
            <person name="Grigoriev I.V."/>
            <person name="Amato P."/>
            <person name="Bringel F."/>
        </authorList>
    </citation>
    <scope>NUCLEOTIDE SEQUENCE</scope>
    <source>
        <strain evidence="2">PDD-24b-2</strain>
    </source>
</reference>
<feature type="region of interest" description="Disordered" evidence="1">
    <location>
        <begin position="397"/>
        <end position="442"/>
    </location>
</feature>
<feature type="compositionally biased region" description="Polar residues" evidence="1">
    <location>
        <begin position="415"/>
        <end position="424"/>
    </location>
</feature>
<dbReference type="InterPro" id="IPR032675">
    <property type="entry name" value="LRR_dom_sf"/>
</dbReference>
<sequence length="865" mass="94806">MQTGNSDLPLETLSHAISLLAPPFYADNRDENAPPAQYHRYLDPPPFSGAAVTGQISQVSKACHVLLEASRPWLWESVDVQGGRGWLAIVNALTEEVLEENNEDEEAAGLPPAATLVPKTPTLPSRTPPSMFAPVIGEHPIHPSFAPDATLASTPILSPTWTSPLAPLKIEGLPMPATKSILTSPSPIILPSKLRGRSRSPRRSIGFADEGIQAVMDRSLPTSISLQRPPGLAWPRRPSFSAGRRTSLNNVNNREEDCGDMEMYEEGISSGIEGMDVGTRRDGSNDSRILTPPRPEPPGLPPAEEEHWLNCNPELLPPPGPYIRHLSFVNFRTIGSRRSQEEAVRGRFVTGGRLEGFIKNAPNLVSLCMTEYVDSALSSQVIEELFFRGTKRPRIKRRLSSQRGSSLSRIRSVSLGPSDTSQTHDQLDPPRPTYVPYEHETEDQQWRRRAMFTPLEALDLTGCVSRTFQDGMREFYEHHYAPDEAVSEEESGGDRGRGRSRKRAAGNTSSTETETEDEGHSRRGERSASQTQRRPPMFPHLHRLSLRGCLGVDEKILDAILPSFSALTHLDLSGTKVSSSYLTSLIDRCPRSLRLTSLSLARCPRLDPFVVVQFLCFSPAVNDLRELNLYTNRTQGNALRSDDLLQLITKAPCIKSGKLRYLDISSAMLKAEHLLPGTFPPQPSLVSLGLSHIPLLPLPPIATFLLQLAPNVEILTLTGTAADTALRPANTALQLTLELHARLINPLTTVPFSMAEALAPPGKLKNPGPSRLRVIELSSSIRNSIGPEGGSNEWKVIRSKGGRGWYVDVSAGWIEEVLEDGKNTANGRVSSGVGWHSRKMEVVKGYGMLGREEGLAGAGAFAFEE</sequence>
<evidence type="ECO:0000256" key="1">
    <source>
        <dbReference type="SAM" id="MobiDB-lite"/>
    </source>
</evidence>
<dbReference type="Proteomes" id="UP001164286">
    <property type="component" value="Unassembled WGS sequence"/>
</dbReference>
<name>A0AA38LV45_9TREE</name>
<proteinExistence type="predicted"/>
<gene>
    <name evidence="2" type="ORF">MKK02DRAFT_36639</name>
</gene>
<dbReference type="Gene3D" id="3.80.10.10">
    <property type="entry name" value="Ribonuclease Inhibitor"/>
    <property type="match status" value="1"/>
</dbReference>
<dbReference type="SUPFAM" id="SSF52047">
    <property type="entry name" value="RNI-like"/>
    <property type="match status" value="1"/>
</dbReference>
<evidence type="ECO:0000313" key="3">
    <source>
        <dbReference type="Proteomes" id="UP001164286"/>
    </source>
</evidence>
<comment type="caution">
    <text evidence="2">The sequence shown here is derived from an EMBL/GenBank/DDBJ whole genome shotgun (WGS) entry which is preliminary data.</text>
</comment>
<dbReference type="GeneID" id="77728672"/>
<dbReference type="EMBL" id="JAKWFO010000005">
    <property type="protein sequence ID" value="KAI9635234.1"/>
    <property type="molecule type" value="Genomic_DNA"/>
</dbReference>
<keyword evidence="3" id="KW-1185">Reference proteome</keyword>
<feature type="region of interest" description="Disordered" evidence="1">
    <location>
        <begin position="272"/>
        <end position="301"/>
    </location>
</feature>
<feature type="region of interest" description="Disordered" evidence="1">
    <location>
        <begin position="479"/>
        <end position="537"/>
    </location>
</feature>
<protein>
    <recommendedName>
        <fullName evidence="4">RNI-like protein</fullName>
    </recommendedName>
</protein>
<accession>A0AA38LV45</accession>
<evidence type="ECO:0008006" key="4">
    <source>
        <dbReference type="Google" id="ProtNLM"/>
    </source>
</evidence>
<feature type="compositionally biased region" description="Low complexity" evidence="1">
    <location>
        <begin position="401"/>
        <end position="412"/>
    </location>
</feature>
<feature type="compositionally biased region" description="Pro residues" evidence="1">
    <location>
        <begin position="292"/>
        <end position="301"/>
    </location>
</feature>
<evidence type="ECO:0000313" key="2">
    <source>
        <dbReference type="EMBL" id="KAI9635234.1"/>
    </source>
</evidence>
<organism evidence="2 3">
    <name type="scientific">Dioszegia hungarica</name>
    <dbReference type="NCBI Taxonomy" id="4972"/>
    <lineage>
        <taxon>Eukaryota</taxon>
        <taxon>Fungi</taxon>
        <taxon>Dikarya</taxon>
        <taxon>Basidiomycota</taxon>
        <taxon>Agaricomycotina</taxon>
        <taxon>Tremellomycetes</taxon>
        <taxon>Tremellales</taxon>
        <taxon>Bulleribasidiaceae</taxon>
        <taxon>Dioszegia</taxon>
    </lineage>
</organism>
<dbReference type="AlphaFoldDB" id="A0AA38LV45"/>
<dbReference type="RefSeq" id="XP_052945011.1">
    <property type="nucleotide sequence ID" value="XM_053089467.1"/>
</dbReference>